<reference evidence="4 5" key="1">
    <citation type="submission" date="2020-10" db="EMBL/GenBank/DDBJ databases">
        <authorList>
            <person name="Castelo-Branco R."/>
            <person name="Eusebio N."/>
            <person name="Adriana R."/>
            <person name="Vieira A."/>
            <person name="Brugerolle De Fraissinette N."/>
            <person name="Rezende De Castro R."/>
            <person name="Schneider M.P."/>
            <person name="Vasconcelos V."/>
            <person name="Leao P.N."/>
        </authorList>
    </citation>
    <scope>NUCLEOTIDE SEQUENCE [LARGE SCALE GENOMIC DNA]</scope>
    <source>
        <strain evidence="4 5">LEGE 00250</strain>
    </source>
</reference>
<dbReference type="InterPro" id="IPR011759">
    <property type="entry name" value="Cyt_c_oxidase_su2_TM_dom"/>
</dbReference>
<evidence type="ECO:0000313" key="4">
    <source>
        <dbReference type="EMBL" id="MBE9234605.1"/>
    </source>
</evidence>
<protein>
    <recommendedName>
        <fullName evidence="3">Cytochrome oxidase subunit II transmembrane region profile domain-containing protein</fullName>
    </recommendedName>
</protein>
<comment type="subcellular location">
    <subcellularLocation>
        <location evidence="1">Membrane</location>
        <topology evidence="1">Multi-pass membrane protein</topology>
    </subcellularLocation>
</comment>
<evidence type="ECO:0000256" key="2">
    <source>
        <dbReference type="SAM" id="Phobius"/>
    </source>
</evidence>
<feature type="domain" description="Cytochrome oxidase subunit II transmembrane region profile" evidence="3">
    <location>
        <begin position="1"/>
        <end position="34"/>
    </location>
</feature>
<feature type="transmembrane region" description="Helical" evidence="2">
    <location>
        <begin position="7"/>
        <end position="25"/>
    </location>
</feature>
<accession>A0ABR9V8V8</accession>
<feature type="transmembrane region" description="Helical" evidence="2">
    <location>
        <begin position="37"/>
        <end position="54"/>
    </location>
</feature>
<organism evidence="4 5">
    <name type="scientific">Sphaerospermopsis aphanizomenoides LEGE 00250</name>
    <dbReference type="NCBI Taxonomy" id="2777972"/>
    <lineage>
        <taxon>Bacteria</taxon>
        <taxon>Bacillati</taxon>
        <taxon>Cyanobacteriota</taxon>
        <taxon>Cyanophyceae</taxon>
        <taxon>Nostocales</taxon>
        <taxon>Aphanizomenonaceae</taxon>
        <taxon>Sphaerospermopsis</taxon>
        <taxon>Sphaerospermopsis aphanizomenoides</taxon>
    </lineage>
</organism>
<evidence type="ECO:0000259" key="3">
    <source>
        <dbReference type="PROSITE" id="PS50999"/>
    </source>
</evidence>
<keyword evidence="2" id="KW-0812">Transmembrane</keyword>
<keyword evidence="2" id="KW-0472">Membrane</keyword>
<name>A0ABR9V8V8_9CYAN</name>
<dbReference type="Proteomes" id="UP000606776">
    <property type="component" value="Unassembled WGS sequence"/>
</dbReference>
<gene>
    <name evidence="4" type="ORF">IQ227_00780</name>
</gene>
<feature type="transmembrane region" description="Helical" evidence="2">
    <location>
        <begin position="61"/>
        <end position="79"/>
    </location>
</feature>
<dbReference type="RefSeq" id="WP_193941205.1">
    <property type="nucleotide sequence ID" value="NZ_JADEWB010000002.1"/>
</dbReference>
<keyword evidence="5" id="KW-1185">Reference proteome</keyword>
<comment type="caution">
    <text evidence="4">The sequence shown here is derived from an EMBL/GenBank/DDBJ whole genome shotgun (WGS) entry which is preliminary data.</text>
</comment>
<dbReference type="EMBL" id="JADEWB010000002">
    <property type="protein sequence ID" value="MBE9234605.1"/>
    <property type="molecule type" value="Genomic_DNA"/>
</dbReference>
<dbReference type="PROSITE" id="PS50999">
    <property type="entry name" value="COX2_TM"/>
    <property type="match status" value="1"/>
</dbReference>
<evidence type="ECO:0000313" key="5">
    <source>
        <dbReference type="Proteomes" id="UP000606776"/>
    </source>
</evidence>
<proteinExistence type="predicted"/>
<keyword evidence="2" id="KW-1133">Transmembrane helix</keyword>
<sequence>MTIIERIKCIIPSFILIGIGILEIKYPHLMDNFDDGYTGRGISGFILLLIELFITFTWGKIGGFIGIILGIFFIVILLFPDLETKNEQTAENAEINNQKKSLTKSLSSAAFRAGKSYLQRKYDKNK</sequence>
<evidence type="ECO:0000256" key="1">
    <source>
        <dbReference type="ARBA" id="ARBA00004141"/>
    </source>
</evidence>